<protein>
    <recommendedName>
        <fullName evidence="12">Solute carrier family 12 member 8</fullName>
    </recommendedName>
</protein>
<dbReference type="GO" id="GO:0055075">
    <property type="term" value="P:potassium ion homeostasis"/>
    <property type="evidence" value="ECO:0007669"/>
    <property type="project" value="TreeGrafter"/>
</dbReference>
<feature type="transmembrane region" description="Helical" evidence="14">
    <location>
        <begin position="440"/>
        <end position="463"/>
    </location>
</feature>
<evidence type="ECO:0000259" key="15">
    <source>
        <dbReference type="Pfam" id="PF00324"/>
    </source>
</evidence>
<dbReference type="Pfam" id="PF00324">
    <property type="entry name" value="AA_permease"/>
    <property type="match status" value="1"/>
</dbReference>
<evidence type="ECO:0000256" key="3">
    <source>
        <dbReference type="ARBA" id="ARBA00022448"/>
    </source>
</evidence>
<dbReference type="GO" id="GO:1990573">
    <property type="term" value="P:potassium ion import across plasma membrane"/>
    <property type="evidence" value="ECO:0007669"/>
    <property type="project" value="TreeGrafter"/>
</dbReference>
<evidence type="ECO:0000256" key="4">
    <source>
        <dbReference type="ARBA" id="ARBA00022538"/>
    </source>
</evidence>
<accession>A0A210Q425</accession>
<feature type="domain" description="Amino acid permease/ SLC12A" evidence="15">
    <location>
        <begin position="99"/>
        <end position="462"/>
    </location>
</feature>
<dbReference type="InterPro" id="IPR004842">
    <property type="entry name" value="SLC12A_fam"/>
</dbReference>
<dbReference type="EMBL" id="NEDP02005094">
    <property type="protein sequence ID" value="OWF43475.1"/>
    <property type="molecule type" value="Genomic_DNA"/>
</dbReference>
<evidence type="ECO:0000256" key="5">
    <source>
        <dbReference type="ARBA" id="ARBA00022692"/>
    </source>
</evidence>
<feature type="transmembrane region" description="Helical" evidence="14">
    <location>
        <begin position="621"/>
        <end position="641"/>
    </location>
</feature>
<keyword evidence="11" id="KW-0868">Chloride</keyword>
<keyword evidence="9" id="KW-0406">Ion transport</keyword>
<feature type="compositionally biased region" description="Basic and acidic residues" evidence="13">
    <location>
        <begin position="560"/>
        <end position="576"/>
    </location>
</feature>
<feature type="transmembrane region" description="Helical" evidence="14">
    <location>
        <begin position="287"/>
        <end position="305"/>
    </location>
</feature>
<dbReference type="FunFam" id="1.20.1740.10:FF:000030">
    <property type="entry name" value="solute carrier family 12 member 8"/>
    <property type="match status" value="1"/>
</dbReference>
<feature type="transmembrane region" description="Helical" evidence="14">
    <location>
        <begin position="361"/>
        <end position="383"/>
    </location>
</feature>
<dbReference type="GO" id="GO:0055064">
    <property type="term" value="P:chloride ion homeostasis"/>
    <property type="evidence" value="ECO:0007669"/>
    <property type="project" value="TreeGrafter"/>
</dbReference>
<dbReference type="PANTHER" id="PTHR11827:SF6">
    <property type="entry name" value="SOLUTE CARRIER FAMILY 12 MEMBER 8"/>
    <property type="match status" value="1"/>
</dbReference>
<sequence>MSGSSDENAALMASAGEGSKQKRKKSPDWSRFGLSADQQEAGQAKKYTHADVEDGYQQVDDGKQNELFREDQSLSPQKPWYKANFFISEPVLFGTWDGVFTSCMINILGVIIFLRMGWIVGNSGIGLTILTIIVAVVIVLIVALSAIGVCERCKMESGGVYFLLSHVLGARIGGSIGVIYCFAQSVSCSLSVMGFGESIMGLAHVENTWIAKGVAVGLVLLLLGINVAGVKWVIRLQLVLLMALFLSAMDMIVGSFLHTDVEHGVTGYSEFNLRNNSGPQYVEGENFFSILGLFFSTVTGILAGINMSGDLRDPFHNIPSGTLASLGVATILYISFTLVLGATCSRSYLLGDYMIAKEVAFVGYVWLIGLYISSVSSCMGSLYGPPRILQSIANENVIPIIRVLGQGRGPNKVPIYSLILVTLVVLLFICVGDVNTLAPIVTTAFMMTYAAINYTYFALAMTYEKRQERERNLNVTPTNSKKLRDATSPTDANNGTVAGSYGATGVHLNGERPKDSFEKFASDLDKLFPERMTQRGQHHLVRQGSMGSGSTATTPDADFDATKKSKSHDTFSEHSDTSSLLPEKGATTGATATETESPKKPRSTEITKMPTSWYSVFCNRWLSLFGTFVCFFIMFSIQWAYGLAELTAALIVYVYIGQASPGYFPGIADFNFYEWVKEGIQRCCRRGKPVHEEIVVAPSTPAVHTMAAQLTEDNEDFASRGRYHQSEVVRGENFDDYDSD</sequence>
<keyword evidence="3" id="KW-0813">Transport</keyword>
<evidence type="ECO:0000256" key="14">
    <source>
        <dbReference type="SAM" id="Phobius"/>
    </source>
</evidence>
<feature type="transmembrane region" description="Helical" evidence="14">
    <location>
        <begin position="91"/>
        <end position="113"/>
    </location>
</feature>
<keyword evidence="4" id="KW-0633">Potassium transport</keyword>
<keyword evidence="5 14" id="KW-0812">Transmembrane</keyword>
<feature type="region of interest" description="Disordered" evidence="13">
    <location>
        <begin position="469"/>
        <end position="514"/>
    </location>
</feature>
<dbReference type="Proteomes" id="UP000242188">
    <property type="component" value="Unassembled WGS sequence"/>
</dbReference>
<feature type="region of interest" description="Disordered" evidence="13">
    <location>
        <begin position="535"/>
        <end position="605"/>
    </location>
</feature>
<comment type="similarity">
    <text evidence="2">Belongs to the SLC12A transporter family.</text>
</comment>
<feature type="compositionally biased region" description="Basic and acidic residues" evidence="13">
    <location>
        <begin position="596"/>
        <end position="605"/>
    </location>
</feature>
<evidence type="ECO:0000256" key="7">
    <source>
        <dbReference type="ARBA" id="ARBA00022958"/>
    </source>
</evidence>
<comment type="subcellular location">
    <subcellularLocation>
        <location evidence="1">Membrane</location>
        <topology evidence="1">Multi-pass membrane protein</topology>
    </subcellularLocation>
</comment>
<dbReference type="InterPro" id="IPR004841">
    <property type="entry name" value="AA-permease/SLC12A_dom"/>
</dbReference>
<name>A0A210Q425_MIZYE</name>
<gene>
    <name evidence="16" type="ORF">KP79_PYT23887</name>
</gene>
<dbReference type="GO" id="GO:0015379">
    <property type="term" value="F:potassium:chloride symporter activity"/>
    <property type="evidence" value="ECO:0007669"/>
    <property type="project" value="TreeGrafter"/>
</dbReference>
<proteinExistence type="inferred from homology"/>
<feature type="transmembrane region" description="Helical" evidence="14">
    <location>
        <begin position="125"/>
        <end position="149"/>
    </location>
</feature>
<feature type="compositionally biased region" description="Low complexity" evidence="13">
    <location>
        <begin position="585"/>
        <end position="595"/>
    </location>
</feature>
<keyword evidence="8 14" id="KW-1133">Transmembrane helix</keyword>
<feature type="transmembrane region" description="Helical" evidence="14">
    <location>
        <begin position="326"/>
        <end position="349"/>
    </location>
</feature>
<feature type="compositionally biased region" description="Polar residues" evidence="13">
    <location>
        <begin position="487"/>
        <end position="497"/>
    </location>
</feature>
<dbReference type="PANTHER" id="PTHR11827">
    <property type="entry name" value="SOLUTE CARRIER FAMILY 12, CATION COTRANSPORTERS"/>
    <property type="match status" value="1"/>
</dbReference>
<evidence type="ECO:0000313" key="17">
    <source>
        <dbReference type="Proteomes" id="UP000242188"/>
    </source>
</evidence>
<dbReference type="GO" id="GO:0016020">
    <property type="term" value="C:membrane"/>
    <property type="evidence" value="ECO:0007669"/>
    <property type="project" value="UniProtKB-SubCell"/>
</dbReference>
<evidence type="ECO:0000256" key="6">
    <source>
        <dbReference type="ARBA" id="ARBA00022847"/>
    </source>
</evidence>
<evidence type="ECO:0000256" key="12">
    <source>
        <dbReference type="ARBA" id="ARBA00073711"/>
    </source>
</evidence>
<keyword evidence="10 14" id="KW-0472">Membrane</keyword>
<evidence type="ECO:0000256" key="10">
    <source>
        <dbReference type="ARBA" id="ARBA00023136"/>
    </source>
</evidence>
<dbReference type="OrthoDB" id="2020542at2759"/>
<evidence type="ECO:0000256" key="11">
    <source>
        <dbReference type="ARBA" id="ARBA00023214"/>
    </source>
</evidence>
<evidence type="ECO:0000256" key="1">
    <source>
        <dbReference type="ARBA" id="ARBA00004141"/>
    </source>
</evidence>
<evidence type="ECO:0000256" key="8">
    <source>
        <dbReference type="ARBA" id="ARBA00022989"/>
    </source>
</evidence>
<dbReference type="GO" id="GO:0006884">
    <property type="term" value="P:cell volume homeostasis"/>
    <property type="evidence" value="ECO:0007669"/>
    <property type="project" value="TreeGrafter"/>
</dbReference>
<feature type="region of interest" description="Disordered" evidence="13">
    <location>
        <begin position="1"/>
        <end position="32"/>
    </location>
</feature>
<keyword evidence="17" id="KW-1185">Reference proteome</keyword>
<feature type="transmembrane region" description="Helical" evidence="14">
    <location>
        <begin position="209"/>
        <end position="229"/>
    </location>
</feature>
<feature type="transmembrane region" description="Helical" evidence="14">
    <location>
        <begin position="236"/>
        <end position="257"/>
    </location>
</feature>
<evidence type="ECO:0000256" key="2">
    <source>
        <dbReference type="ARBA" id="ARBA00010593"/>
    </source>
</evidence>
<evidence type="ECO:0000256" key="9">
    <source>
        <dbReference type="ARBA" id="ARBA00023065"/>
    </source>
</evidence>
<organism evidence="16 17">
    <name type="scientific">Mizuhopecten yessoensis</name>
    <name type="common">Japanese scallop</name>
    <name type="synonym">Patinopecten yessoensis</name>
    <dbReference type="NCBI Taxonomy" id="6573"/>
    <lineage>
        <taxon>Eukaryota</taxon>
        <taxon>Metazoa</taxon>
        <taxon>Spiralia</taxon>
        <taxon>Lophotrochozoa</taxon>
        <taxon>Mollusca</taxon>
        <taxon>Bivalvia</taxon>
        <taxon>Autobranchia</taxon>
        <taxon>Pteriomorphia</taxon>
        <taxon>Pectinida</taxon>
        <taxon>Pectinoidea</taxon>
        <taxon>Pectinidae</taxon>
        <taxon>Mizuhopecten</taxon>
    </lineage>
</organism>
<keyword evidence="6" id="KW-0769">Symport</keyword>
<dbReference type="Gene3D" id="1.20.1740.10">
    <property type="entry name" value="Amino acid/polyamine transporter I"/>
    <property type="match status" value="1"/>
</dbReference>
<feature type="transmembrane region" description="Helical" evidence="14">
    <location>
        <begin position="161"/>
        <end position="183"/>
    </location>
</feature>
<dbReference type="AlphaFoldDB" id="A0A210Q425"/>
<dbReference type="STRING" id="6573.A0A210Q425"/>
<reference evidence="16 17" key="1">
    <citation type="journal article" date="2017" name="Nat. Ecol. Evol.">
        <title>Scallop genome provides insights into evolution of bilaterian karyotype and development.</title>
        <authorList>
            <person name="Wang S."/>
            <person name="Zhang J."/>
            <person name="Jiao W."/>
            <person name="Li J."/>
            <person name="Xun X."/>
            <person name="Sun Y."/>
            <person name="Guo X."/>
            <person name="Huan P."/>
            <person name="Dong B."/>
            <person name="Zhang L."/>
            <person name="Hu X."/>
            <person name="Sun X."/>
            <person name="Wang J."/>
            <person name="Zhao C."/>
            <person name="Wang Y."/>
            <person name="Wang D."/>
            <person name="Huang X."/>
            <person name="Wang R."/>
            <person name="Lv J."/>
            <person name="Li Y."/>
            <person name="Zhang Z."/>
            <person name="Liu B."/>
            <person name="Lu W."/>
            <person name="Hui Y."/>
            <person name="Liang J."/>
            <person name="Zhou Z."/>
            <person name="Hou R."/>
            <person name="Li X."/>
            <person name="Liu Y."/>
            <person name="Li H."/>
            <person name="Ning X."/>
            <person name="Lin Y."/>
            <person name="Zhao L."/>
            <person name="Xing Q."/>
            <person name="Dou J."/>
            <person name="Li Y."/>
            <person name="Mao J."/>
            <person name="Guo H."/>
            <person name="Dou H."/>
            <person name="Li T."/>
            <person name="Mu C."/>
            <person name="Jiang W."/>
            <person name="Fu Q."/>
            <person name="Fu X."/>
            <person name="Miao Y."/>
            <person name="Liu J."/>
            <person name="Yu Q."/>
            <person name="Li R."/>
            <person name="Liao H."/>
            <person name="Li X."/>
            <person name="Kong Y."/>
            <person name="Jiang Z."/>
            <person name="Chourrout D."/>
            <person name="Li R."/>
            <person name="Bao Z."/>
        </authorList>
    </citation>
    <scope>NUCLEOTIDE SEQUENCE [LARGE SCALE GENOMIC DNA]</scope>
    <source>
        <strain evidence="16 17">PY_sf001</strain>
    </source>
</reference>
<comment type="caution">
    <text evidence="16">The sequence shown here is derived from an EMBL/GenBank/DDBJ whole genome shotgun (WGS) entry which is preliminary data.</text>
</comment>
<evidence type="ECO:0000313" key="16">
    <source>
        <dbReference type="EMBL" id="OWF43475.1"/>
    </source>
</evidence>
<keyword evidence="7" id="KW-0630">Potassium</keyword>
<evidence type="ECO:0000256" key="13">
    <source>
        <dbReference type="SAM" id="MobiDB-lite"/>
    </source>
</evidence>
<feature type="transmembrane region" description="Helical" evidence="14">
    <location>
        <begin position="415"/>
        <end position="434"/>
    </location>
</feature>